<dbReference type="PRINTS" id="PR01868">
    <property type="entry name" value="ABCEFAMILY"/>
</dbReference>
<dbReference type="CDD" id="cd03236">
    <property type="entry name" value="ABC_RNaseL_inhibitor_domain1"/>
    <property type="match status" value="1"/>
</dbReference>
<dbReference type="InParanoid" id="A0A2R5G9J3"/>
<dbReference type="InterPro" id="IPR003439">
    <property type="entry name" value="ABC_transporter-like_ATP-bd"/>
</dbReference>
<keyword evidence="1" id="KW-0547">Nucleotide-binding</keyword>
<dbReference type="InterPro" id="IPR003593">
    <property type="entry name" value="AAA+_ATPase"/>
</dbReference>
<comment type="caution">
    <text evidence="6">The sequence shown here is derived from an EMBL/GenBank/DDBJ whole genome shotgun (WGS) entry which is preliminary data.</text>
</comment>
<dbReference type="PROSITE" id="PS00211">
    <property type="entry name" value="ABC_TRANSPORTER_1"/>
    <property type="match status" value="1"/>
</dbReference>
<keyword evidence="2 6" id="KW-0067">ATP-binding</keyword>
<dbReference type="SUPFAM" id="SSF52540">
    <property type="entry name" value="P-loop containing nucleoside triphosphate hydrolases"/>
    <property type="match status" value="2"/>
</dbReference>
<proteinExistence type="predicted"/>
<dbReference type="PROSITE" id="PS50893">
    <property type="entry name" value="ABC_TRANSPORTER_2"/>
    <property type="match status" value="2"/>
</dbReference>
<dbReference type="InterPro" id="IPR007209">
    <property type="entry name" value="RNaseL-inhib-like_metal-bd_dom"/>
</dbReference>
<dbReference type="GO" id="GO:0016887">
    <property type="term" value="F:ATP hydrolysis activity"/>
    <property type="evidence" value="ECO:0007669"/>
    <property type="project" value="InterPro"/>
</dbReference>
<evidence type="ECO:0000256" key="3">
    <source>
        <dbReference type="SAM" id="MobiDB-lite"/>
    </source>
</evidence>
<evidence type="ECO:0000256" key="1">
    <source>
        <dbReference type="ARBA" id="ARBA00022741"/>
    </source>
</evidence>
<dbReference type="InterPro" id="IPR017871">
    <property type="entry name" value="ABC_transporter-like_CS"/>
</dbReference>
<dbReference type="InterPro" id="IPR017900">
    <property type="entry name" value="4Fe4S_Fe_S_CS"/>
</dbReference>
<feature type="domain" description="ABC transporter" evidence="4">
    <location>
        <begin position="361"/>
        <end position="588"/>
    </location>
</feature>
<evidence type="ECO:0000259" key="5">
    <source>
        <dbReference type="PROSITE" id="PS51379"/>
    </source>
</evidence>
<dbReference type="PANTHER" id="PTHR19248">
    <property type="entry name" value="ATP-BINDING TRANSPORT PROTEIN-RELATED"/>
    <property type="match status" value="1"/>
</dbReference>
<dbReference type="InterPro" id="IPR013283">
    <property type="entry name" value="RLI1"/>
</dbReference>
<evidence type="ECO:0000256" key="2">
    <source>
        <dbReference type="ARBA" id="ARBA00022840"/>
    </source>
</evidence>
<dbReference type="OrthoDB" id="6593433at2759"/>
<dbReference type="AlphaFoldDB" id="A0A2R5G9J3"/>
<dbReference type="Pfam" id="PF00005">
    <property type="entry name" value="ABC_tran"/>
    <property type="match status" value="2"/>
</dbReference>
<protein>
    <submittedName>
        <fullName evidence="6">ABC transporter ATP-binding protein</fullName>
    </submittedName>
</protein>
<evidence type="ECO:0000313" key="7">
    <source>
        <dbReference type="Proteomes" id="UP000241890"/>
    </source>
</evidence>
<dbReference type="InterPro" id="IPR017896">
    <property type="entry name" value="4Fe4S_Fe-S-bd"/>
</dbReference>
<dbReference type="SMART" id="SM00382">
    <property type="entry name" value="AAA"/>
    <property type="match status" value="2"/>
</dbReference>
<dbReference type="InterPro" id="IPR027417">
    <property type="entry name" value="P-loop_NTPase"/>
</dbReference>
<reference evidence="6 7" key="1">
    <citation type="submission" date="2017-12" db="EMBL/GenBank/DDBJ databases">
        <title>Sequencing, de novo assembly and annotation of complete genome of a new Thraustochytrid species, strain FCC1311.</title>
        <authorList>
            <person name="Sedici K."/>
            <person name="Godart F."/>
            <person name="Aiese Cigliano R."/>
            <person name="Sanseverino W."/>
            <person name="Barakat M."/>
            <person name="Ortet P."/>
            <person name="Marechal E."/>
            <person name="Cagnac O."/>
            <person name="Amato A."/>
        </authorList>
    </citation>
    <scope>NUCLEOTIDE SEQUENCE [LARGE SCALE GENOMIC DNA]</scope>
</reference>
<evidence type="ECO:0000313" key="6">
    <source>
        <dbReference type="EMBL" id="GBG26428.1"/>
    </source>
</evidence>
<name>A0A2R5G9J3_9STRA</name>
<dbReference type="EMBL" id="BEYU01000020">
    <property type="protein sequence ID" value="GBG26428.1"/>
    <property type="molecule type" value="Genomic_DNA"/>
</dbReference>
<accession>A0A2R5G9J3</accession>
<dbReference type="Pfam" id="PF00037">
    <property type="entry name" value="Fer4"/>
    <property type="match status" value="1"/>
</dbReference>
<dbReference type="FunFam" id="3.40.50.300:FF:000144">
    <property type="entry name" value="ATP-binding cassette sub-family E member 1"/>
    <property type="match status" value="1"/>
</dbReference>
<dbReference type="GO" id="GO:0005737">
    <property type="term" value="C:cytoplasm"/>
    <property type="evidence" value="ECO:0007669"/>
    <property type="project" value="UniProtKB-ARBA"/>
</dbReference>
<gene>
    <name evidence="6" type="ORF">FCC1311_026492</name>
</gene>
<feature type="domain" description="ABC transporter" evidence="4">
    <location>
        <begin position="76"/>
        <end position="325"/>
    </location>
</feature>
<dbReference type="GO" id="GO:0060255">
    <property type="term" value="P:regulation of macromolecule metabolic process"/>
    <property type="evidence" value="ECO:0007669"/>
    <property type="project" value="UniProtKB-ARBA"/>
</dbReference>
<dbReference type="SUPFAM" id="SSF54862">
    <property type="entry name" value="4Fe-4S ferredoxins"/>
    <property type="match status" value="1"/>
</dbReference>
<dbReference type="Proteomes" id="UP000241890">
    <property type="component" value="Unassembled WGS sequence"/>
</dbReference>
<dbReference type="GO" id="GO:0005524">
    <property type="term" value="F:ATP binding"/>
    <property type="evidence" value="ECO:0007669"/>
    <property type="project" value="UniProtKB-KW"/>
</dbReference>
<dbReference type="NCBIfam" id="NF009945">
    <property type="entry name" value="PRK13409.1"/>
    <property type="match status" value="1"/>
</dbReference>
<sequence>MAPKKDKDEKLTRVAIVESEKCKPRKCQQECKSFCPVNRMGKACIEVAPNSKVANLSEVLCIGCGICVKRCPFKAIQIINLPKNLEKETTHRYGPNSFKLHRLPMPRPSQVLGLVGTNGIGKSTAVKILAGKLKPNLGRYDDPPDWEEILLMYRGSELQNYFTKILQDDLKAIVKIQWVDKISAVAKGKVSTLLKSKADRGDEVMKELTKTLDLDHVLDRNVDVLSGGELQRFAICIVCVQRADAYLIDEPSSYLDIRQRLNAARTIRSLTDVGEGTFVTVIEHDLAILDYMSDFICCLYGTPGAYGVVTMPFNVRDGINIFLAGFLPTENLRFRDSALSFKVAQGLDEREIGYEKEDMTHKYRAMSKTLYARKTNEQVFKLNVSAGGFSESQIIVLLGENGCGKTTLVRMIAGLLRPDGEEEGEENPAVPQLAISYKPQKISPKLNVPVRALLMKKIKAAFGHPTFQTEVVKPMMIEELLDQPLQQLSGGELQRVAIVLALGTPGNVYLIDEPSAYLDSSQRIVAAKVIRRFVISSKRSAFIVEHDFVMSTYLADRVIVYTGTPGVECTATPPKSLLEGMNQFLKQLDITFRRDDESHRPRINKGGSQMDTQQKKAGTYFHVSD</sequence>
<evidence type="ECO:0000259" key="4">
    <source>
        <dbReference type="PROSITE" id="PS50893"/>
    </source>
</evidence>
<dbReference type="PROSITE" id="PS00198">
    <property type="entry name" value="4FE4S_FER_1"/>
    <property type="match status" value="1"/>
</dbReference>
<feature type="compositionally biased region" description="Polar residues" evidence="3">
    <location>
        <begin position="606"/>
        <end position="615"/>
    </location>
</feature>
<dbReference type="PROSITE" id="PS51379">
    <property type="entry name" value="4FE4S_FER_2"/>
    <property type="match status" value="1"/>
</dbReference>
<dbReference type="Gene3D" id="3.40.50.300">
    <property type="entry name" value="P-loop containing nucleotide triphosphate hydrolases"/>
    <property type="match status" value="2"/>
</dbReference>
<dbReference type="GO" id="GO:0006412">
    <property type="term" value="P:translation"/>
    <property type="evidence" value="ECO:0007669"/>
    <property type="project" value="UniProtKB-ARBA"/>
</dbReference>
<organism evidence="6 7">
    <name type="scientific">Hondaea fermentalgiana</name>
    <dbReference type="NCBI Taxonomy" id="2315210"/>
    <lineage>
        <taxon>Eukaryota</taxon>
        <taxon>Sar</taxon>
        <taxon>Stramenopiles</taxon>
        <taxon>Bigyra</taxon>
        <taxon>Labyrinthulomycetes</taxon>
        <taxon>Thraustochytrida</taxon>
        <taxon>Thraustochytriidae</taxon>
        <taxon>Hondaea</taxon>
    </lineage>
</organism>
<feature type="domain" description="4Fe-4S ferredoxin-type" evidence="5">
    <location>
        <begin position="52"/>
        <end position="81"/>
    </location>
</feature>
<dbReference type="FunFam" id="3.40.50.300:FF:000152">
    <property type="entry name" value="ATP-binding cassette, sub-family E, member 1"/>
    <property type="match status" value="1"/>
</dbReference>
<keyword evidence="7" id="KW-1185">Reference proteome</keyword>
<feature type="region of interest" description="Disordered" evidence="3">
    <location>
        <begin position="596"/>
        <end position="615"/>
    </location>
</feature>
<dbReference type="FunCoup" id="A0A2R5G9J3">
    <property type="interactions" value="493"/>
</dbReference>
<dbReference type="Pfam" id="PF04068">
    <property type="entry name" value="Fer4_RLI"/>
    <property type="match status" value="1"/>
</dbReference>
<dbReference type="InterPro" id="IPR034348">
    <property type="entry name" value="RLI_dom_1"/>
</dbReference>